<accession>A0AAQ3S4L8</accession>
<dbReference type="AlphaFoldDB" id="A0AAQ3S4L8"/>
<evidence type="ECO:0000313" key="2">
    <source>
        <dbReference type="Proteomes" id="UP001374535"/>
    </source>
</evidence>
<reference evidence="1 2" key="1">
    <citation type="journal article" date="2023" name="Life. Sci Alliance">
        <title>Evolutionary insights into 3D genome organization and epigenetic landscape of Vigna mungo.</title>
        <authorList>
            <person name="Junaid A."/>
            <person name="Singh B."/>
            <person name="Bhatia S."/>
        </authorList>
    </citation>
    <scope>NUCLEOTIDE SEQUENCE [LARGE SCALE GENOMIC DNA]</scope>
    <source>
        <strain evidence="1">Urdbean</strain>
    </source>
</reference>
<gene>
    <name evidence="1" type="ORF">V8G54_013197</name>
</gene>
<sequence length="129" mass="14754">MTVFWNLGERNVISMQSKDLKSTPSTSKARKTFNIASNRHYLCISEHPKCINLCVWCKTKALRIYTSNYTRNKSPMSKIIIQRIFIGPISTLLDVTKMRVISPNASIKYSHLDLGTSVPFRPEILSPKH</sequence>
<organism evidence="1 2">
    <name type="scientific">Vigna mungo</name>
    <name type="common">Black gram</name>
    <name type="synonym">Phaseolus mungo</name>
    <dbReference type="NCBI Taxonomy" id="3915"/>
    <lineage>
        <taxon>Eukaryota</taxon>
        <taxon>Viridiplantae</taxon>
        <taxon>Streptophyta</taxon>
        <taxon>Embryophyta</taxon>
        <taxon>Tracheophyta</taxon>
        <taxon>Spermatophyta</taxon>
        <taxon>Magnoliopsida</taxon>
        <taxon>eudicotyledons</taxon>
        <taxon>Gunneridae</taxon>
        <taxon>Pentapetalae</taxon>
        <taxon>rosids</taxon>
        <taxon>fabids</taxon>
        <taxon>Fabales</taxon>
        <taxon>Fabaceae</taxon>
        <taxon>Papilionoideae</taxon>
        <taxon>50 kb inversion clade</taxon>
        <taxon>NPAAA clade</taxon>
        <taxon>indigoferoid/millettioid clade</taxon>
        <taxon>Phaseoleae</taxon>
        <taxon>Vigna</taxon>
    </lineage>
</organism>
<proteinExistence type="predicted"/>
<dbReference type="EMBL" id="CP144697">
    <property type="protein sequence ID" value="WVZ15631.1"/>
    <property type="molecule type" value="Genomic_DNA"/>
</dbReference>
<evidence type="ECO:0000313" key="1">
    <source>
        <dbReference type="EMBL" id="WVZ15631.1"/>
    </source>
</evidence>
<protein>
    <submittedName>
        <fullName evidence="1">Uncharacterized protein</fullName>
    </submittedName>
</protein>
<keyword evidence="2" id="KW-1185">Reference proteome</keyword>
<name>A0AAQ3S4L8_VIGMU</name>
<dbReference type="Proteomes" id="UP001374535">
    <property type="component" value="Chromosome 4"/>
</dbReference>